<dbReference type="Pfam" id="PF04542">
    <property type="entry name" value="Sigma70_r2"/>
    <property type="match status" value="1"/>
</dbReference>
<dbReference type="PANTHER" id="PTHR43133:SF60">
    <property type="entry name" value="RNA POLYMERASE SIGMA FACTOR SIGV"/>
    <property type="match status" value="1"/>
</dbReference>
<evidence type="ECO:0000259" key="6">
    <source>
        <dbReference type="Pfam" id="PF08281"/>
    </source>
</evidence>
<dbReference type="InterPro" id="IPR007627">
    <property type="entry name" value="RNA_pol_sigma70_r2"/>
</dbReference>
<evidence type="ECO:0000256" key="3">
    <source>
        <dbReference type="ARBA" id="ARBA00023082"/>
    </source>
</evidence>
<keyword evidence="4" id="KW-0804">Transcription</keyword>
<protein>
    <submittedName>
        <fullName evidence="7">RNA polymerase sigma-70 factor (ECF subfamily)</fullName>
    </submittedName>
</protein>
<evidence type="ECO:0000313" key="8">
    <source>
        <dbReference type="Proteomes" id="UP001519287"/>
    </source>
</evidence>
<gene>
    <name evidence="7" type="ORF">J2Z66_007393</name>
</gene>
<comment type="similarity">
    <text evidence="1">Belongs to the sigma-70 factor family. ECF subfamily.</text>
</comment>
<evidence type="ECO:0000256" key="2">
    <source>
        <dbReference type="ARBA" id="ARBA00023015"/>
    </source>
</evidence>
<dbReference type="InterPro" id="IPR014284">
    <property type="entry name" value="RNA_pol_sigma-70_dom"/>
</dbReference>
<sequence>MDIDELIELVKQHGKSIYGFCYKLTGNKENTDDLYQETFLKAVELRLKMDASRNPKAFLISIAIRLHKNHRRKLAWRQRIAPTAELDEEANKSGSFASEATPEDAVLSLELRTMIQDAAHLLDDKLKLPLYMYYTADMTVEEIASALRIPPGTVKSRLHKARKTMRKVLEVDSP</sequence>
<name>A0ABS4J7C1_9BACL</name>
<accession>A0ABS4J7C1</accession>
<dbReference type="Pfam" id="PF08281">
    <property type="entry name" value="Sigma70_r4_2"/>
    <property type="match status" value="1"/>
</dbReference>
<dbReference type="PANTHER" id="PTHR43133">
    <property type="entry name" value="RNA POLYMERASE ECF-TYPE SIGMA FACTO"/>
    <property type="match status" value="1"/>
</dbReference>
<dbReference type="InterPro" id="IPR013324">
    <property type="entry name" value="RNA_pol_sigma_r3/r4-like"/>
</dbReference>
<dbReference type="SUPFAM" id="SSF88946">
    <property type="entry name" value="Sigma2 domain of RNA polymerase sigma factors"/>
    <property type="match status" value="1"/>
</dbReference>
<comment type="caution">
    <text evidence="7">The sequence shown here is derived from an EMBL/GenBank/DDBJ whole genome shotgun (WGS) entry which is preliminary data.</text>
</comment>
<dbReference type="InterPro" id="IPR013325">
    <property type="entry name" value="RNA_pol_sigma_r2"/>
</dbReference>
<proteinExistence type="inferred from homology"/>
<dbReference type="SUPFAM" id="SSF88659">
    <property type="entry name" value="Sigma3 and sigma4 domains of RNA polymerase sigma factors"/>
    <property type="match status" value="1"/>
</dbReference>
<dbReference type="InterPro" id="IPR036388">
    <property type="entry name" value="WH-like_DNA-bd_sf"/>
</dbReference>
<evidence type="ECO:0000313" key="7">
    <source>
        <dbReference type="EMBL" id="MBP1995751.1"/>
    </source>
</evidence>
<dbReference type="RefSeq" id="WP_209977557.1">
    <property type="nucleotide sequence ID" value="NZ_JAGGLB010000038.1"/>
</dbReference>
<dbReference type="InterPro" id="IPR013249">
    <property type="entry name" value="RNA_pol_sigma70_r4_t2"/>
</dbReference>
<keyword evidence="2" id="KW-0805">Transcription regulation</keyword>
<dbReference type="InterPro" id="IPR039425">
    <property type="entry name" value="RNA_pol_sigma-70-like"/>
</dbReference>
<feature type="domain" description="RNA polymerase sigma-70 region 2" evidence="5">
    <location>
        <begin position="9"/>
        <end position="77"/>
    </location>
</feature>
<evidence type="ECO:0000256" key="1">
    <source>
        <dbReference type="ARBA" id="ARBA00010641"/>
    </source>
</evidence>
<keyword evidence="3" id="KW-0731">Sigma factor</keyword>
<evidence type="ECO:0000259" key="5">
    <source>
        <dbReference type="Pfam" id="PF04542"/>
    </source>
</evidence>
<organism evidence="7 8">
    <name type="scientific">Paenibacillus eucommiae</name>
    <dbReference type="NCBI Taxonomy" id="1355755"/>
    <lineage>
        <taxon>Bacteria</taxon>
        <taxon>Bacillati</taxon>
        <taxon>Bacillota</taxon>
        <taxon>Bacilli</taxon>
        <taxon>Bacillales</taxon>
        <taxon>Paenibacillaceae</taxon>
        <taxon>Paenibacillus</taxon>
    </lineage>
</organism>
<dbReference type="Gene3D" id="1.10.10.10">
    <property type="entry name" value="Winged helix-like DNA-binding domain superfamily/Winged helix DNA-binding domain"/>
    <property type="match status" value="1"/>
</dbReference>
<dbReference type="Proteomes" id="UP001519287">
    <property type="component" value="Unassembled WGS sequence"/>
</dbReference>
<reference evidence="7 8" key="1">
    <citation type="submission" date="2021-03" db="EMBL/GenBank/DDBJ databases">
        <title>Genomic Encyclopedia of Type Strains, Phase IV (KMG-IV): sequencing the most valuable type-strain genomes for metagenomic binning, comparative biology and taxonomic classification.</title>
        <authorList>
            <person name="Goeker M."/>
        </authorList>
    </citation>
    <scope>NUCLEOTIDE SEQUENCE [LARGE SCALE GENOMIC DNA]</scope>
    <source>
        <strain evidence="7 8">DSM 26048</strain>
    </source>
</reference>
<feature type="domain" description="RNA polymerase sigma factor 70 region 4 type 2" evidence="6">
    <location>
        <begin position="114"/>
        <end position="165"/>
    </location>
</feature>
<dbReference type="Gene3D" id="1.10.1740.10">
    <property type="match status" value="1"/>
</dbReference>
<dbReference type="EMBL" id="JAGGLB010000038">
    <property type="protein sequence ID" value="MBP1995751.1"/>
    <property type="molecule type" value="Genomic_DNA"/>
</dbReference>
<evidence type="ECO:0000256" key="4">
    <source>
        <dbReference type="ARBA" id="ARBA00023163"/>
    </source>
</evidence>
<keyword evidence="8" id="KW-1185">Reference proteome</keyword>
<dbReference type="NCBIfam" id="TIGR02937">
    <property type="entry name" value="sigma70-ECF"/>
    <property type="match status" value="1"/>
</dbReference>